<sequence>MTERLDLKRVTLCAASSVNLAATVRALELCMAQIDFAEALLFTDSASIERLPPIDSAIRIVEIAPLLSSAAYSNFILQGLPGHVTSDFCLVVQWDGHVIDAGHWQDEFLDYDYIGASWPQFDDGHDVGNGGFSLRSRCLMALCRSSEFTAHHPEDIAIGRTNRAFLEARGMRFAPRDLADRFAAERAGDPDVSFGYHGVFLMPRVLGDEGFWNAYASLDELSSLRPDFNDLLRSVLRGDKGARRAVTMIGRKLADARFWRRFRPAN</sequence>
<feature type="domain" description="DUF5672" evidence="1">
    <location>
        <begin position="70"/>
        <end position="197"/>
    </location>
</feature>
<gene>
    <name evidence="2" type="ORF">H4O24_04280</name>
</gene>
<dbReference type="Proteomes" id="UP000515297">
    <property type="component" value="Chromosome"/>
</dbReference>
<protein>
    <recommendedName>
        <fullName evidence="1">DUF5672 domain-containing protein</fullName>
    </recommendedName>
</protein>
<dbReference type="AlphaFoldDB" id="A0A7G6VVX4"/>
<dbReference type="Pfam" id="PF18922">
    <property type="entry name" value="DUF5672"/>
    <property type="match status" value="1"/>
</dbReference>
<dbReference type="RefSeq" id="WP_185884939.1">
    <property type="nucleotide sequence ID" value="NZ_CP060052.1"/>
</dbReference>
<organism evidence="2 3">
    <name type="scientific">Croceicoccus marinus</name>
    <dbReference type="NCBI Taxonomy" id="450378"/>
    <lineage>
        <taxon>Bacteria</taxon>
        <taxon>Pseudomonadati</taxon>
        <taxon>Pseudomonadota</taxon>
        <taxon>Alphaproteobacteria</taxon>
        <taxon>Sphingomonadales</taxon>
        <taxon>Erythrobacteraceae</taxon>
        <taxon>Croceicoccus</taxon>
    </lineage>
</organism>
<reference evidence="2 3" key="1">
    <citation type="submission" date="2020-08" db="EMBL/GenBank/DDBJ databases">
        <authorList>
            <person name="Liu G."/>
            <person name="Sun C."/>
        </authorList>
    </citation>
    <scope>NUCLEOTIDE SEQUENCE [LARGE SCALE GENOMIC DNA]</scope>
    <source>
        <strain evidence="2 3">OT19</strain>
    </source>
</reference>
<evidence type="ECO:0000259" key="1">
    <source>
        <dbReference type="Pfam" id="PF18922"/>
    </source>
</evidence>
<evidence type="ECO:0000313" key="2">
    <source>
        <dbReference type="EMBL" id="QNE05889.1"/>
    </source>
</evidence>
<evidence type="ECO:0000313" key="3">
    <source>
        <dbReference type="Proteomes" id="UP000515297"/>
    </source>
</evidence>
<dbReference type="InterPro" id="IPR043729">
    <property type="entry name" value="DUF5672"/>
</dbReference>
<accession>A0A7G6VVX4</accession>
<name>A0A7G6VVX4_9SPHN</name>
<proteinExistence type="predicted"/>
<dbReference type="EMBL" id="CP060052">
    <property type="protein sequence ID" value="QNE05889.1"/>
    <property type="molecule type" value="Genomic_DNA"/>
</dbReference>